<dbReference type="KEGG" id="hmp:K6T50_08880"/>
<feature type="transmembrane region" description="Helical" evidence="2">
    <location>
        <begin position="169"/>
        <end position="196"/>
    </location>
</feature>
<dbReference type="GeneID" id="67178252"/>
<feature type="transmembrane region" description="Helical" evidence="2">
    <location>
        <begin position="208"/>
        <end position="230"/>
    </location>
</feature>
<sequence length="313" mass="31841">MTDAESTRSGRDGRGGRDGRDRGDSRSGRDSRDSAGSRAVAGTANPAGQSKATLTVARYEAERLVVPAVVAAVALSLFGSLYVWIGPQVTAGIDIEAMTEALPPAMRALFGLESLGSVAGLLASEFYTLGWIVGLAAYVAYVAAGRVAGGVATGRLDATLSAPAPCASVLGGVLLALLVPILVVNVVVPLALYGVSVVVGEPLSPVDLFALHALSVPYLLAWGAVGLFLGVAVDGGRTAGRVALGVVFATWIVEAVVTGSDYEWVGAFAPARYLDPTGVLVRGEYALDSVAVLAGVTALFALAAVALFGRRDV</sequence>
<dbReference type="RefSeq" id="WP_222606270.1">
    <property type="nucleotide sequence ID" value="NZ_CP081958.1"/>
</dbReference>
<keyword evidence="4" id="KW-1185">Reference proteome</keyword>
<keyword evidence="2" id="KW-0472">Membrane</keyword>
<dbReference type="EMBL" id="CP081958">
    <property type="protein sequence ID" value="QZP36447.1"/>
    <property type="molecule type" value="Genomic_DNA"/>
</dbReference>
<accession>A0A8T8W9D9</accession>
<feature type="transmembrane region" description="Helical" evidence="2">
    <location>
        <begin position="242"/>
        <end position="265"/>
    </location>
</feature>
<organism evidence="3 4">
    <name type="scientific">Halobaculum magnesiiphilum</name>
    <dbReference type="NCBI Taxonomy" id="1017351"/>
    <lineage>
        <taxon>Archaea</taxon>
        <taxon>Methanobacteriati</taxon>
        <taxon>Methanobacteriota</taxon>
        <taxon>Stenosarchaea group</taxon>
        <taxon>Halobacteria</taxon>
        <taxon>Halobacteriales</taxon>
        <taxon>Haloferacaceae</taxon>
        <taxon>Halobaculum</taxon>
    </lineage>
</organism>
<keyword evidence="2" id="KW-0812">Transmembrane</keyword>
<name>A0A8T8W9D9_9EURY</name>
<keyword evidence="2" id="KW-1133">Transmembrane helix</keyword>
<gene>
    <name evidence="3" type="ORF">K6T50_08880</name>
</gene>
<evidence type="ECO:0000256" key="1">
    <source>
        <dbReference type="SAM" id="MobiDB-lite"/>
    </source>
</evidence>
<reference evidence="3 4" key="1">
    <citation type="journal article" date="2021" name="Int. J. Syst. Evol. Microbiol.">
        <title>Halobaculum halophilum sp. nov. and Halobaculum salinum sp. nov., isolated from salt lake and saline soil.</title>
        <authorList>
            <person name="Cui H.L."/>
            <person name="Shi X.W."/>
            <person name="Yin X.M."/>
            <person name="Yang X.Y."/>
            <person name="Hou J."/>
            <person name="Zhu L."/>
        </authorList>
    </citation>
    <scope>NUCLEOTIDE SEQUENCE [LARGE SCALE GENOMIC DNA]</scope>
    <source>
        <strain evidence="3 4">NBRC 109044</strain>
    </source>
</reference>
<feature type="compositionally biased region" description="Basic and acidic residues" evidence="1">
    <location>
        <begin position="1"/>
        <end position="35"/>
    </location>
</feature>
<feature type="region of interest" description="Disordered" evidence="1">
    <location>
        <begin position="1"/>
        <end position="45"/>
    </location>
</feature>
<evidence type="ECO:0000256" key="2">
    <source>
        <dbReference type="SAM" id="Phobius"/>
    </source>
</evidence>
<evidence type="ECO:0000313" key="3">
    <source>
        <dbReference type="EMBL" id="QZP36447.1"/>
    </source>
</evidence>
<feature type="transmembrane region" description="Helical" evidence="2">
    <location>
        <begin position="64"/>
        <end position="85"/>
    </location>
</feature>
<evidence type="ECO:0000313" key="4">
    <source>
        <dbReference type="Proteomes" id="UP000826254"/>
    </source>
</evidence>
<feature type="transmembrane region" description="Helical" evidence="2">
    <location>
        <begin position="129"/>
        <end position="148"/>
    </location>
</feature>
<dbReference type="AlphaFoldDB" id="A0A8T8W9D9"/>
<dbReference type="Proteomes" id="UP000826254">
    <property type="component" value="Chromosome"/>
</dbReference>
<proteinExistence type="predicted"/>
<feature type="transmembrane region" description="Helical" evidence="2">
    <location>
        <begin position="285"/>
        <end position="308"/>
    </location>
</feature>
<protein>
    <submittedName>
        <fullName evidence="3">ABC transporter permease</fullName>
    </submittedName>
</protein>